<accession>A0A183FB43</accession>
<accession>A0A3P7UI39</accession>
<reference evidence="6" key="2">
    <citation type="submission" date="2019-09" db="UniProtKB">
        <authorList>
            <consortium name="WormBaseParasite"/>
        </authorList>
    </citation>
    <scope>IDENTIFICATION</scope>
</reference>
<dbReference type="InterPro" id="IPR001878">
    <property type="entry name" value="Znf_CCHC"/>
</dbReference>
<feature type="compositionally biased region" description="Low complexity" evidence="2">
    <location>
        <begin position="174"/>
        <end position="184"/>
    </location>
</feature>
<dbReference type="GO" id="GO:0019899">
    <property type="term" value="F:enzyme binding"/>
    <property type="evidence" value="ECO:0007669"/>
    <property type="project" value="UniProtKB-ARBA"/>
</dbReference>
<keyword evidence="5" id="KW-1185">Reference proteome</keyword>
<keyword evidence="1" id="KW-0862">Zinc</keyword>
<evidence type="ECO:0000256" key="1">
    <source>
        <dbReference type="PROSITE-ProRule" id="PRU00047"/>
    </source>
</evidence>
<evidence type="ECO:0000313" key="5">
    <source>
        <dbReference type="Proteomes" id="UP000050761"/>
    </source>
</evidence>
<reference evidence="4 5" key="1">
    <citation type="submission" date="2018-11" db="EMBL/GenBank/DDBJ databases">
        <authorList>
            <consortium name="Pathogen Informatics"/>
        </authorList>
    </citation>
    <scope>NUCLEOTIDE SEQUENCE [LARGE SCALE GENOMIC DNA]</scope>
</reference>
<feature type="region of interest" description="Disordered" evidence="2">
    <location>
        <begin position="1"/>
        <end position="29"/>
    </location>
</feature>
<feature type="compositionally biased region" description="Polar residues" evidence="2">
    <location>
        <begin position="203"/>
        <end position="213"/>
    </location>
</feature>
<dbReference type="Gene3D" id="4.10.60.10">
    <property type="entry name" value="Zinc finger, CCHC-type"/>
    <property type="match status" value="1"/>
</dbReference>
<feature type="compositionally biased region" description="Basic and acidic residues" evidence="2">
    <location>
        <begin position="136"/>
        <end position="147"/>
    </location>
</feature>
<evidence type="ECO:0000259" key="3">
    <source>
        <dbReference type="PROSITE" id="PS50158"/>
    </source>
</evidence>
<keyword evidence="1" id="KW-0863">Zinc-finger</keyword>
<keyword evidence="1" id="KW-0479">Metal-binding</keyword>
<dbReference type="SMART" id="SM00343">
    <property type="entry name" value="ZnF_C2HC"/>
    <property type="match status" value="1"/>
</dbReference>
<feature type="compositionally biased region" description="Polar residues" evidence="2">
    <location>
        <begin position="1"/>
        <end position="10"/>
    </location>
</feature>
<proteinExistence type="predicted"/>
<dbReference type="SUPFAM" id="SSF57756">
    <property type="entry name" value="Retrovirus zinc finger-like domains"/>
    <property type="match status" value="1"/>
</dbReference>
<dbReference type="EMBL" id="UZAH01008470">
    <property type="protein sequence ID" value="VDO34296.1"/>
    <property type="molecule type" value="Genomic_DNA"/>
</dbReference>
<name>A0A183FB43_HELPZ</name>
<dbReference type="GO" id="GO:0003676">
    <property type="term" value="F:nucleic acid binding"/>
    <property type="evidence" value="ECO:0007669"/>
    <property type="project" value="InterPro"/>
</dbReference>
<dbReference type="PROSITE" id="PS50158">
    <property type="entry name" value="ZF_CCHC"/>
    <property type="match status" value="1"/>
</dbReference>
<dbReference type="AlphaFoldDB" id="A0A183FB43"/>
<gene>
    <name evidence="4" type="ORF">HPBE_LOCUS3386</name>
</gene>
<dbReference type="WBParaSite" id="HPBE_0000338501-mRNA-1">
    <property type="protein sequence ID" value="HPBE_0000338501-mRNA-1"/>
    <property type="gene ID" value="HPBE_0000338501"/>
</dbReference>
<evidence type="ECO:0000313" key="4">
    <source>
        <dbReference type="EMBL" id="VDO34296.1"/>
    </source>
</evidence>
<dbReference type="InterPro" id="IPR036875">
    <property type="entry name" value="Znf_CCHC_sf"/>
</dbReference>
<feature type="region of interest" description="Disordered" evidence="2">
    <location>
        <begin position="136"/>
        <end position="215"/>
    </location>
</feature>
<dbReference type="Proteomes" id="UP000050761">
    <property type="component" value="Unassembled WGS sequence"/>
</dbReference>
<feature type="domain" description="CCHC-type" evidence="3">
    <location>
        <begin position="231"/>
        <end position="245"/>
    </location>
</feature>
<evidence type="ECO:0000256" key="2">
    <source>
        <dbReference type="SAM" id="MobiDB-lite"/>
    </source>
</evidence>
<organism evidence="5 6">
    <name type="scientific">Heligmosomoides polygyrus</name>
    <name type="common">Parasitic roundworm</name>
    <dbReference type="NCBI Taxonomy" id="6339"/>
    <lineage>
        <taxon>Eukaryota</taxon>
        <taxon>Metazoa</taxon>
        <taxon>Ecdysozoa</taxon>
        <taxon>Nematoda</taxon>
        <taxon>Chromadorea</taxon>
        <taxon>Rhabditida</taxon>
        <taxon>Rhabditina</taxon>
        <taxon>Rhabditomorpha</taxon>
        <taxon>Strongyloidea</taxon>
        <taxon>Heligmosomidae</taxon>
        <taxon>Heligmosomoides</taxon>
    </lineage>
</organism>
<sequence length="248" mass="28522">MEGESSQQQPPDAANEDEVPSASGFRLDPKDIQIIVDSVTEQSQAMQSSSSLAPVFKREGYAKQYEFNASIIRKLLPLQEYQEISSIFSDTIHGLQTRNETLKIADDHPEVLQFLENTSKAETLKTMDPRLGEFMETLNKKDEEDSRKRKISTSGQRFRKRRAAWPPASPYPPSSSYRPQSYSRLNYDPSSQYGASWARPPTLSRSSAFPSRTFSDRTFQRDHQFRRKDQCKKCGQEGHWRRECPLCK</sequence>
<dbReference type="GO" id="GO:0008270">
    <property type="term" value="F:zinc ion binding"/>
    <property type="evidence" value="ECO:0007669"/>
    <property type="project" value="UniProtKB-KW"/>
</dbReference>
<protein>
    <submittedName>
        <fullName evidence="6">CCHC-type domain-containing protein</fullName>
    </submittedName>
</protein>
<dbReference type="GO" id="GO:0005737">
    <property type="term" value="C:cytoplasm"/>
    <property type="evidence" value="ECO:0007669"/>
    <property type="project" value="UniProtKB-ARBA"/>
</dbReference>
<dbReference type="Pfam" id="PF00098">
    <property type="entry name" value="zf-CCHC"/>
    <property type="match status" value="1"/>
</dbReference>
<evidence type="ECO:0000313" key="6">
    <source>
        <dbReference type="WBParaSite" id="HPBE_0000338501-mRNA-1"/>
    </source>
</evidence>
<dbReference type="OrthoDB" id="309856at2759"/>